<protein>
    <submittedName>
        <fullName evidence="2">Uncharacterized protein</fullName>
    </submittedName>
</protein>
<dbReference type="EMBL" id="MFLW01000022">
    <property type="protein sequence ID" value="OGG78137.1"/>
    <property type="molecule type" value="Genomic_DNA"/>
</dbReference>
<evidence type="ECO:0000313" key="2">
    <source>
        <dbReference type="EMBL" id="OGG78137.1"/>
    </source>
</evidence>
<comment type="caution">
    <text evidence="2">The sequence shown here is derived from an EMBL/GenBank/DDBJ whole genome shotgun (WGS) entry which is preliminary data.</text>
</comment>
<accession>A0A1F6EWY7</accession>
<gene>
    <name evidence="2" type="ORF">A3A36_02155</name>
</gene>
<proteinExistence type="predicted"/>
<feature type="compositionally biased region" description="Basic and acidic residues" evidence="1">
    <location>
        <begin position="9"/>
        <end position="25"/>
    </location>
</feature>
<sequence>MEGETEATWAHKKEQMEKSPEKARDFHMGEVVDPVEALIEQVGWEDALEQINTNMEQHPDDAEARRQATLIVRLYDEKVKPLRDKLQH</sequence>
<organism evidence="2 3">
    <name type="scientific">Candidatus Kaiserbacteria bacterium RIFCSPLOWO2_01_FULL_52_12b</name>
    <dbReference type="NCBI Taxonomy" id="1798509"/>
    <lineage>
        <taxon>Bacteria</taxon>
        <taxon>Candidatus Kaiseribacteriota</taxon>
    </lineage>
</organism>
<evidence type="ECO:0000313" key="3">
    <source>
        <dbReference type="Proteomes" id="UP000178811"/>
    </source>
</evidence>
<dbReference type="Proteomes" id="UP000178811">
    <property type="component" value="Unassembled WGS sequence"/>
</dbReference>
<name>A0A1F6EWY7_9BACT</name>
<reference evidence="2 3" key="1">
    <citation type="journal article" date="2016" name="Nat. Commun.">
        <title>Thousands of microbial genomes shed light on interconnected biogeochemical processes in an aquifer system.</title>
        <authorList>
            <person name="Anantharaman K."/>
            <person name="Brown C.T."/>
            <person name="Hug L.A."/>
            <person name="Sharon I."/>
            <person name="Castelle C.J."/>
            <person name="Probst A.J."/>
            <person name="Thomas B.C."/>
            <person name="Singh A."/>
            <person name="Wilkins M.J."/>
            <person name="Karaoz U."/>
            <person name="Brodie E.L."/>
            <person name="Williams K.H."/>
            <person name="Hubbard S.S."/>
            <person name="Banfield J.F."/>
        </authorList>
    </citation>
    <scope>NUCLEOTIDE SEQUENCE [LARGE SCALE GENOMIC DNA]</scope>
</reference>
<dbReference type="AlphaFoldDB" id="A0A1F6EWY7"/>
<feature type="region of interest" description="Disordered" evidence="1">
    <location>
        <begin position="1"/>
        <end position="25"/>
    </location>
</feature>
<evidence type="ECO:0000256" key="1">
    <source>
        <dbReference type="SAM" id="MobiDB-lite"/>
    </source>
</evidence>